<dbReference type="InterPro" id="IPR011701">
    <property type="entry name" value="MFS"/>
</dbReference>
<evidence type="ECO:0000259" key="8">
    <source>
        <dbReference type="PROSITE" id="PS50850"/>
    </source>
</evidence>
<evidence type="ECO:0000256" key="2">
    <source>
        <dbReference type="ARBA" id="ARBA00022448"/>
    </source>
</evidence>
<sequence>MAASTTTAPPTPTRVTSRQWWGVAATMFAIAWGGNEFTPLLVMYKNHGLPATTVDLLLFYYVLGIVPALLIGGPLSDRYGRRALLRPAPLISAAGALLLAFGSASVPLLAAGRVLCGVALGLAMAVGGSWLKELAQPPFGPAQPGGTGARRSAMSLTGGFAVGAGLAGALAQWAPWPNELAYLINVALCLIAAVWVARVPETVVPQANPGRLRDDLKVPAAGHRRFRYVILPVALWLFTSAGTAYAIMPALMAPHLRGAPIAFSALICVITLSCGFAIQSGARRIDKPGTARAAVVSLLFVTGGMATATWASGALTFWATLAVAVVLGAGYGIGLVAGLQEIERIARPDDLAGLTAVFYSVSYLGFGVPALLAFLHEATPLTYPTMFAAATLTALTCLALVAANYRTGSLIDKTDGGSGVGVVTVSRR</sequence>
<feature type="transmembrane region" description="Helical" evidence="7">
    <location>
        <begin position="56"/>
        <end position="75"/>
    </location>
</feature>
<organism evidence="9 10">
    <name type="scientific">Nocardia vulneris</name>
    <dbReference type="NCBI Taxonomy" id="1141657"/>
    <lineage>
        <taxon>Bacteria</taxon>
        <taxon>Bacillati</taxon>
        <taxon>Actinomycetota</taxon>
        <taxon>Actinomycetes</taxon>
        <taxon>Mycobacteriales</taxon>
        <taxon>Nocardiaceae</taxon>
        <taxon>Nocardia</taxon>
    </lineage>
</organism>
<dbReference type="PANTHER" id="PTHR23517">
    <property type="entry name" value="RESISTANCE PROTEIN MDTM, PUTATIVE-RELATED-RELATED"/>
    <property type="match status" value="1"/>
</dbReference>
<keyword evidence="3" id="KW-1003">Cell membrane</keyword>
<dbReference type="InterPro" id="IPR036259">
    <property type="entry name" value="MFS_trans_sf"/>
</dbReference>
<dbReference type="PROSITE" id="PS00216">
    <property type="entry name" value="SUGAR_TRANSPORT_1"/>
    <property type="match status" value="1"/>
</dbReference>
<dbReference type="PANTHER" id="PTHR23517:SF13">
    <property type="entry name" value="MAJOR FACILITATOR SUPERFAMILY MFS_1"/>
    <property type="match status" value="1"/>
</dbReference>
<dbReference type="PROSITE" id="PS50850">
    <property type="entry name" value="MFS"/>
    <property type="match status" value="1"/>
</dbReference>
<keyword evidence="5 7" id="KW-1133">Transmembrane helix</keyword>
<keyword evidence="10" id="KW-1185">Reference proteome</keyword>
<evidence type="ECO:0000256" key="5">
    <source>
        <dbReference type="ARBA" id="ARBA00022989"/>
    </source>
</evidence>
<comment type="subcellular location">
    <subcellularLocation>
        <location evidence="1">Cell membrane</location>
        <topology evidence="1">Multi-pass membrane protein</topology>
    </subcellularLocation>
</comment>
<feature type="transmembrane region" description="Helical" evidence="7">
    <location>
        <begin position="290"/>
        <end position="311"/>
    </location>
</feature>
<dbReference type="InterPro" id="IPR005829">
    <property type="entry name" value="Sugar_transporter_CS"/>
</dbReference>
<feature type="transmembrane region" description="Helical" evidence="7">
    <location>
        <begin position="180"/>
        <end position="197"/>
    </location>
</feature>
<dbReference type="InterPro" id="IPR050171">
    <property type="entry name" value="MFS_Transporters"/>
</dbReference>
<feature type="transmembrane region" description="Helical" evidence="7">
    <location>
        <begin position="110"/>
        <end position="131"/>
    </location>
</feature>
<evidence type="ECO:0000256" key="4">
    <source>
        <dbReference type="ARBA" id="ARBA00022692"/>
    </source>
</evidence>
<evidence type="ECO:0000256" key="3">
    <source>
        <dbReference type="ARBA" id="ARBA00022475"/>
    </source>
</evidence>
<feature type="transmembrane region" description="Helical" evidence="7">
    <location>
        <begin position="317"/>
        <end position="339"/>
    </location>
</feature>
<feature type="transmembrane region" description="Helical" evidence="7">
    <location>
        <begin position="87"/>
        <end position="104"/>
    </location>
</feature>
<feature type="transmembrane region" description="Helical" evidence="7">
    <location>
        <begin position="226"/>
        <end position="247"/>
    </location>
</feature>
<feature type="transmembrane region" description="Helical" evidence="7">
    <location>
        <begin position="381"/>
        <end position="403"/>
    </location>
</feature>
<feature type="transmembrane region" description="Helical" evidence="7">
    <location>
        <begin position="351"/>
        <end position="375"/>
    </location>
</feature>
<evidence type="ECO:0000256" key="6">
    <source>
        <dbReference type="ARBA" id="ARBA00023136"/>
    </source>
</evidence>
<keyword evidence="4 7" id="KW-0812">Transmembrane</keyword>
<keyword evidence="2" id="KW-0813">Transport</keyword>
<proteinExistence type="predicted"/>
<evidence type="ECO:0000313" key="9">
    <source>
        <dbReference type="EMBL" id="KIA65955.1"/>
    </source>
</evidence>
<protein>
    <submittedName>
        <fullName evidence="9">MFS transporter permease</fullName>
    </submittedName>
</protein>
<keyword evidence="6 7" id="KW-0472">Membrane</keyword>
<reference evidence="9 10" key="1">
    <citation type="journal article" date="2014" name="Int. J. Syst. Evol. Microbiol.">
        <title>Nocardia vulneris sp. nov., isolated from wounds of human patients in North America.</title>
        <authorList>
            <person name="Lasker B.A."/>
            <person name="Bell M."/>
            <person name="Klenk H.P."/>
            <person name="Sproer C."/>
            <person name="Schumann C."/>
            <person name="Schumann P."/>
            <person name="Brown J.M."/>
        </authorList>
    </citation>
    <scope>NUCLEOTIDE SEQUENCE [LARGE SCALE GENOMIC DNA]</scope>
    <source>
        <strain evidence="9 10">W9851</strain>
    </source>
</reference>
<dbReference type="Pfam" id="PF07690">
    <property type="entry name" value="MFS_1"/>
    <property type="match status" value="1"/>
</dbReference>
<dbReference type="InterPro" id="IPR020846">
    <property type="entry name" value="MFS_dom"/>
</dbReference>
<comment type="caution">
    <text evidence="9">The sequence shown here is derived from an EMBL/GenBank/DDBJ whole genome shotgun (WGS) entry which is preliminary data.</text>
</comment>
<dbReference type="SUPFAM" id="SSF103473">
    <property type="entry name" value="MFS general substrate transporter"/>
    <property type="match status" value="1"/>
</dbReference>
<feature type="transmembrane region" description="Helical" evidence="7">
    <location>
        <begin position="152"/>
        <end position="174"/>
    </location>
</feature>
<dbReference type="Gene3D" id="1.20.1250.20">
    <property type="entry name" value="MFS general substrate transporter like domains"/>
    <property type="match status" value="1"/>
</dbReference>
<dbReference type="Proteomes" id="UP000031364">
    <property type="component" value="Unassembled WGS sequence"/>
</dbReference>
<evidence type="ECO:0000256" key="7">
    <source>
        <dbReference type="SAM" id="Phobius"/>
    </source>
</evidence>
<feature type="transmembrane region" description="Helical" evidence="7">
    <location>
        <begin position="259"/>
        <end position="278"/>
    </location>
</feature>
<accession>A0ABR4ZLI6</accession>
<feature type="domain" description="Major facilitator superfamily (MFS) profile" evidence="8">
    <location>
        <begin position="1"/>
        <end position="408"/>
    </location>
</feature>
<name>A0ABR4ZLI6_9NOCA</name>
<dbReference type="EMBL" id="JNFP01000005">
    <property type="protein sequence ID" value="KIA65955.1"/>
    <property type="molecule type" value="Genomic_DNA"/>
</dbReference>
<evidence type="ECO:0000256" key="1">
    <source>
        <dbReference type="ARBA" id="ARBA00004651"/>
    </source>
</evidence>
<feature type="transmembrane region" description="Helical" evidence="7">
    <location>
        <begin position="20"/>
        <end position="44"/>
    </location>
</feature>
<dbReference type="RefSeq" id="WP_043665555.1">
    <property type="nucleotide sequence ID" value="NZ_BDCI01000041.1"/>
</dbReference>
<gene>
    <name evidence="9" type="ORF">FG87_05780</name>
</gene>
<evidence type="ECO:0000313" key="10">
    <source>
        <dbReference type="Proteomes" id="UP000031364"/>
    </source>
</evidence>